<dbReference type="GO" id="GO:0003700">
    <property type="term" value="F:DNA-binding transcription factor activity"/>
    <property type="evidence" value="ECO:0007669"/>
    <property type="project" value="InterPro"/>
</dbReference>
<feature type="domain" description="HTH lysR-type" evidence="5">
    <location>
        <begin position="2"/>
        <end position="58"/>
    </location>
</feature>
<dbReference type="PANTHER" id="PTHR30579:SF2">
    <property type="entry name" value="HTH-TYPE TRANSCRIPTIONAL REGULATOR ARGP"/>
    <property type="match status" value="1"/>
</dbReference>
<evidence type="ECO:0000256" key="4">
    <source>
        <dbReference type="ARBA" id="ARBA00023163"/>
    </source>
</evidence>
<dbReference type="NCBIfam" id="NF002964">
    <property type="entry name" value="PRK03635.1"/>
    <property type="match status" value="1"/>
</dbReference>
<dbReference type="SUPFAM" id="SSF46785">
    <property type="entry name" value="Winged helix' DNA-binding domain"/>
    <property type="match status" value="1"/>
</dbReference>
<dbReference type="OrthoDB" id="3252676at2"/>
<keyword evidence="4" id="KW-0804">Transcription</keyword>
<dbReference type="SUPFAM" id="SSF53850">
    <property type="entry name" value="Periplasmic binding protein-like II"/>
    <property type="match status" value="1"/>
</dbReference>
<evidence type="ECO:0000256" key="1">
    <source>
        <dbReference type="ARBA" id="ARBA00009437"/>
    </source>
</evidence>
<dbReference type="InterPro" id="IPR050176">
    <property type="entry name" value="LTTR"/>
</dbReference>
<proteinExistence type="inferred from homology"/>
<dbReference type="InterPro" id="IPR036390">
    <property type="entry name" value="WH_DNA-bd_sf"/>
</dbReference>
<dbReference type="PRINTS" id="PR00039">
    <property type="entry name" value="HTHLYSR"/>
</dbReference>
<dbReference type="PANTHER" id="PTHR30579">
    <property type="entry name" value="TRANSCRIPTIONAL REGULATOR"/>
    <property type="match status" value="1"/>
</dbReference>
<keyword evidence="3" id="KW-0238">DNA-binding</keyword>
<dbReference type="NCBIfam" id="NF009888">
    <property type="entry name" value="PRK13348.1"/>
    <property type="match status" value="1"/>
</dbReference>
<sequence length="304" mass="32924">MFEYPALFAVAAVVREGSFERAAHVLNITPSAVSQRIRLLEERIGAVLIVRGQPCTPTEEGRKICRHVERVAMLEQELRAVMPSLGGEEALESRITLPIATNADSLATWFLDAAMGAAKRQGFLLDLSVEDQDHTATGLRRGEVLAAVTTLEKPIPGCDSTPLGSLRYRATASPEFLERYFADGVNARTLAQAPGIVFGKKDTLQYQWVRRAVGHDVAFPTHWLPSTHGYVEVSLGGMGWGMNPALLVGSLLEKGALVELIPGLCVDVPLFWQARRLSSALLDELSGAVVKAARASLLWTGAGR</sequence>
<dbReference type="InterPro" id="IPR036388">
    <property type="entry name" value="WH-like_DNA-bd_sf"/>
</dbReference>
<dbReference type="Gene3D" id="3.40.190.290">
    <property type="match status" value="1"/>
</dbReference>
<accession>A0A512H465</accession>
<dbReference type="AlphaFoldDB" id="A0A512H465"/>
<evidence type="ECO:0000313" key="7">
    <source>
        <dbReference type="Proteomes" id="UP000321567"/>
    </source>
</evidence>
<dbReference type="Pfam" id="PF03466">
    <property type="entry name" value="LysR_substrate"/>
    <property type="match status" value="1"/>
</dbReference>
<dbReference type="Gene3D" id="1.10.10.10">
    <property type="entry name" value="Winged helix-like DNA-binding domain superfamily/Winged helix DNA-binding domain"/>
    <property type="match status" value="1"/>
</dbReference>
<protein>
    <submittedName>
        <fullName evidence="6">LysR family transcriptional regulator</fullName>
    </submittedName>
</protein>
<dbReference type="PROSITE" id="PS50931">
    <property type="entry name" value="HTH_LYSR"/>
    <property type="match status" value="1"/>
</dbReference>
<comment type="caution">
    <text evidence="6">The sequence shown here is derived from an EMBL/GenBank/DDBJ whole genome shotgun (WGS) entry which is preliminary data.</text>
</comment>
<dbReference type="InterPro" id="IPR005119">
    <property type="entry name" value="LysR_subst-bd"/>
</dbReference>
<dbReference type="RefSeq" id="WP_147162328.1">
    <property type="nucleotide sequence ID" value="NZ_BJZO01000006.1"/>
</dbReference>
<name>A0A512H465_9PROT</name>
<evidence type="ECO:0000256" key="3">
    <source>
        <dbReference type="ARBA" id="ARBA00023125"/>
    </source>
</evidence>
<evidence type="ECO:0000256" key="2">
    <source>
        <dbReference type="ARBA" id="ARBA00023015"/>
    </source>
</evidence>
<organism evidence="6 7">
    <name type="scientific">Pararhodospirillum oryzae</name>
    <dbReference type="NCBI Taxonomy" id="478448"/>
    <lineage>
        <taxon>Bacteria</taxon>
        <taxon>Pseudomonadati</taxon>
        <taxon>Pseudomonadota</taxon>
        <taxon>Alphaproteobacteria</taxon>
        <taxon>Rhodospirillales</taxon>
        <taxon>Rhodospirillaceae</taxon>
        <taxon>Pararhodospirillum</taxon>
    </lineage>
</organism>
<keyword evidence="2" id="KW-0805">Transcription regulation</keyword>
<dbReference type="GO" id="GO:0003677">
    <property type="term" value="F:DNA binding"/>
    <property type="evidence" value="ECO:0007669"/>
    <property type="project" value="UniProtKB-KW"/>
</dbReference>
<gene>
    <name evidence="6" type="ORF">ROR02_03950</name>
</gene>
<reference evidence="6 7" key="1">
    <citation type="submission" date="2019-07" db="EMBL/GenBank/DDBJ databases">
        <title>Whole genome shotgun sequence of Rhodospirillum oryzae NBRC 107573.</title>
        <authorList>
            <person name="Hosoyama A."/>
            <person name="Uohara A."/>
            <person name="Ohji S."/>
            <person name="Ichikawa N."/>
        </authorList>
    </citation>
    <scope>NUCLEOTIDE SEQUENCE [LARGE SCALE GENOMIC DNA]</scope>
    <source>
        <strain evidence="6 7">NBRC 107573</strain>
    </source>
</reference>
<dbReference type="EMBL" id="BJZO01000006">
    <property type="protein sequence ID" value="GEO80264.1"/>
    <property type="molecule type" value="Genomic_DNA"/>
</dbReference>
<dbReference type="Pfam" id="PF00126">
    <property type="entry name" value="HTH_1"/>
    <property type="match status" value="1"/>
</dbReference>
<dbReference type="InterPro" id="IPR000847">
    <property type="entry name" value="LysR_HTH_N"/>
</dbReference>
<evidence type="ECO:0000259" key="5">
    <source>
        <dbReference type="PROSITE" id="PS50931"/>
    </source>
</evidence>
<dbReference type="InterPro" id="IPR017685">
    <property type="entry name" value="ArgP"/>
</dbReference>
<comment type="similarity">
    <text evidence="1">Belongs to the LysR transcriptional regulatory family.</text>
</comment>
<dbReference type="Proteomes" id="UP000321567">
    <property type="component" value="Unassembled WGS sequence"/>
</dbReference>
<keyword evidence="7" id="KW-1185">Reference proteome</keyword>
<evidence type="ECO:0000313" key="6">
    <source>
        <dbReference type="EMBL" id="GEO80264.1"/>
    </source>
</evidence>
<dbReference type="NCBIfam" id="TIGR03298">
    <property type="entry name" value="argP"/>
    <property type="match status" value="1"/>
</dbReference>